<protein>
    <submittedName>
        <fullName evidence="1">Uncharacterized protein</fullName>
    </submittedName>
</protein>
<name>A0A1C3NVE3_9ACTN</name>
<dbReference type="EMBL" id="FLUV01000564">
    <property type="protein sequence ID" value="SBW19407.1"/>
    <property type="molecule type" value="Genomic_DNA"/>
</dbReference>
<evidence type="ECO:0000313" key="2">
    <source>
        <dbReference type="Proteomes" id="UP000199013"/>
    </source>
</evidence>
<organism evidence="1 2">
    <name type="scientific">Candidatus Protofrankia californiensis</name>
    <dbReference type="NCBI Taxonomy" id="1839754"/>
    <lineage>
        <taxon>Bacteria</taxon>
        <taxon>Bacillati</taxon>
        <taxon>Actinomycetota</taxon>
        <taxon>Actinomycetes</taxon>
        <taxon>Frankiales</taxon>
        <taxon>Frankiaceae</taxon>
        <taxon>Protofrankia</taxon>
    </lineage>
</organism>
<keyword evidence="2" id="KW-1185">Reference proteome</keyword>
<evidence type="ECO:0000313" key="1">
    <source>
        <dbReference type="EMBL" id="SBW19407.1"/>
    </source>
</evidence>
<gene>
    <name evidence="1" type="ORF">FDG2_1345</name>
</gene>
<accession>A0A1C3NVE3</accession>
<proteinExistence type="predicted"/>
<sequence length="70" mass="7827">MSSPADLPFDVHDVLDRPDVPDADAAEQAREVLVHDPLPLAAPWPSSLEVDEYDAAEQRIIVDVDEDEYR</sequence>
<reference evidence="2" key="1">
    <citation type="submission" date="2016-02" db="EMBL/GenBank/DDBJ databases">
        <authorList>
            <person name="Wibberg D."/>
        </authorList>
    </citation>
    <scope>NUCLEOTIDE SEQUENCE [LARGE SCALE GENOMIC DNA]</scope>
</reference>
<dbReference type="AlphaFoldDB" id="A0A1C3NVE3"/>
<dbReference type="Proteomes" id="UP000199013">
    <property type="component" value="Unassembled WGS sequence"/>
</dbReference>